<sequence>MAHGVVPNALNEYLQMGATTARKARDVPFVTNNVTYKKGYYLTDEIYPEWSVLIKSIKNPSANDHKRILYKTMHKATRKDVERAFGVLKKKWKLFKHPTRGMTRRRLSDIMYTCIMLHNMIIHDNELAISPKCFSNEQHRDDDPVRTHQKSMKVTMEIINR</sequence>
<name>A0A6L2KCZ9_TANCI</name>
<dbReference type="AlphaFoldDB" id="A0A6L2KCZ9"/>
<gene>
    <name evidence="1" type="ORF">Tci_018585</name>
</gene>
<dbReference type="PANTHER" id="PTHR47150">
    <property type="entry name" value="OS12G0169200 PROTEIN"/>
    <property type="match status" value="1"/>
</dbReference>
<proteinExistence type="predicted"/>
<accession>A0A6L2KCZ9</accession>
<protein>
    <submittedName>
        <fullName evidence="1">Protein ALP1-like</fullName>
    </submittedName>
</protein>
<evidence type="ECO:0000313" key="1">
    <source>
        <dbReference type="EMBL" id="GEU46607.1"/>
    </source>
</evidence>
<dbReference type="Pfam" id="PF04827">
    <property type="entry name" value="Plant_tran"/>
    <property type="match status" value="1"/>
</dbReference>
<organism evidence="1">
    <name type="scientific">Tanacetum cinerariifolium</name>
    <name type="common">Dalmatian daisy</name>
    <name type="synonym">Chrysanthemum cinerariifolium</name>
    <dbReference type="NCBI Taxonomy" id="118510"/>
    <lineage>
        <taxon>Eukaryota</taxon>
        <taxon>Viridiplantae</taxon>
        <taxon>Streptophyta</taxon>
        <taxon>Embryophyta</taxon>
        <taxon>Tracheophyta</taxon>
        <taxon>Spermatophyta</taxon>
        <taxon>Magnoliopsida</taxon>
        <taxon>eudicotyledons</taxon>
        <taxon>Gunneridae</taxon>
        <taxon>Pentapetalae</taxon>
        <taxon>asterids</taxon>
        <taxon>campanulids</taxon>
        <taxon>Asterales</taxon>
        <taxon>Asteraceae</taxon>
        <taxon>Asteroideae</taxon>
        <taxon>Anthemideae</taxon>
        <taxon>Anthemidinae</taxon>
        <taxon>Tanacetum</taxon>
    </lineage>
</organism>
<dbReference type="PANTHER" id="PTHR47150:SF4">
    <property type="entry name" value="HARBINGER TRANSPOSASE-DERIVED PROTEIN-RELATED"/>
    <property type="match status" value="1"/>
</dbReference>
<comment type="caution">
    <text evidence="1">The sequence shown here is derived from an EMBL/GenBank/DDBJ whole genome shotgun (WGS) entry which is preliminary data.</text>
</comment>
<reference evidence="1" key="1">
    <citation type="journal article" date="2019" name="Sci. Rep.">
        <title>Draft genome of Tanacetum cinerariifolium, the natural source of mosquito coil.</title>
        <authorList>
            <person name="Yamashiro T."/>
            <person name="Shiraishi A."/>
            <person name="Satake H."/>
            <person name="Nakayama K."/>
        </authorList>
    </citation>
    <scope>NUCLEOTIDE SEQUENCE</scope>
</reference>
<dbReference type="EMBL" id="BKCJ010002148">
    <property type="protein sequence ID" value="GEU46607.1"/>
    <property type="molecule type" value="Genomic_DNA"/>
</dbReference>
<dbReference type="InterPro" id="IPR006912">
    <property type="entry name" value="Harbinger_derived_prot"/>
</dbReference>